<organism evidence="2 3">
    <name type="scientific">Haemaphysalis longicornis</name>
    <name type="common">Bush tick</name>
    <dbReference type="NCBI Taxonomy" id="44386"/>
    <lineage>
        <taxon>Eukaryota</taxon>
        <taxon>Metazoa</taxon>
        <taxon>Ecdysozoa</taxon>
        <taxon>Arthropoda</taxon>
        <taxon>Chelicerata</taxon>
        <taxon>Arachnida</taxon>
        <taxon>Acari</taxon>
        <taxon>Parasitiformes</taxon>
        <taxon>Ixodida</taxon>
        <taxon>Ixodoidea</taxon>
        <taxon>Ixodidae</taxon>
        <taxon>Haemaphysalinae</taxon>
        <taxon>Haemaphysalis</taxon>
    </lineage>
</organism>
<gene>
    <name evidence="2" type="ORF">HPB48_015464</name>
</gene>
<dbReference type="PANTHER" id="PTHR10174">
    <property type="entry name" value="ALPHA-TOCOPHEROL TRANSFER PROTEIN-RELATED"/>
    <property type="match status" value="1"/>
</dbReference>
<dbReference type="PANTHER" id="PTHR10174:SF130">
    <property type="entry name" value="ALPHA-TOCOPHEROL TRANSFER PROTEIN-LIKE"/>
    <property type="match status" value="1"/>
</dbReference>
<dbReference type="InterPro" id="IPR011074">
    <property type="entry name" value="CRAL/TRIO_N_dom"/>
</dbReference>
<dbReference type="Proteomes" id="UP000821853">
    <property type="component" value="Chromosome 2"/>
</dbReference>
<dbReference type="InterPro" id="IPR036273">
    <property type="entry name" value="CRAL/TRIO_N_dom_sf"/>
</dbReference>
<dbReference type="GO" id="GO:1902936">
    <property type="term" value="F:phosphatidylinositol bisphosphate binding"/>
    <property type="evidence" value="ECO:0007669"/>
    <property type="project" value="TreeGrafter"/>
</dbReference>
<comment type="caution">
    <text evidence="2">The sequence shown here is derived from an EMBL/GenBank/DDBJ whole genome shotgun (WGS) entry which is preliminary data.</text>
</comment>
<dbReference type="AlphaFoldDB" id="A0A9J6FPC2"/>
<sequence>MHHSDEPFLHCPVDDAFLLTFLRVRKFKVNKSFESIKTFCRLLTDNPEVFDNLDPFNVPFDAVCRQSKQFTLSRKTDPEGRPVFLSKEGKWCMIRKLNHLPLILISDLIFRRLTGGYWKRKQLPHCTRVMELPVADVK</sequence>
<dbReference type="GO" id="GO:0016020">
    <property type="term" value="C:membrane"/>
    <property type="evidence" value="ECO:0007669"/>
    <property type="project" value="TreeGrafter"/>
</dbReference>
<dbReference type="VEuPathDB" id="VectorBase:HLOH_061062"/>
<dbReference type="EMBL" id="JABSTR010000004">
    <property type="protein sequence ID" value="KAH9368014.1"/>
    <property type="molecule type" value="Genomic_DNA"/>
</dbReference>
<name>A0A9J6FPC2_HAELO</name>
<dbReference type="Gene3D" id="3.40.525.10">
    <property type="entry name" value="CRAL-TRIO lipid binding domain"/>
    <property type="match status" value="1"/>
</dbReference>
<dbReference type="InterPro" id="IPR036865">
    <property type="entry name" value="CRAL-TRIO_dom_sf"/>
</dbReference>
<dbReference type="SMART" id="SM01100">
    <property type="entry name" value="CRAL_TRIO_N"/>
    <property type="match status" value="1"/>
</dbReference>
<evidence type="ECO:0000259" key="1">
    <source>
        <dbReference type="SMART" id="SM01100"/>
    </source>
</evidence>
<evidence type="ECO:0000313" key="2">
    <source>
        <dbReference type="EMBL" id="KAH9368014.1"/>
    </source>
</evidence>
<dbReference type="SUPFAM" id="SSF46938">
    <property type="entry name" value="CRAL/TRIO N-terminal domain"/>
    <property type="match status" value="1"/>
</dbReference>
<dbReference type="OrthoDB" id="75724at2759"/>
<evidence type="ECO:0000313" key="3">
    <source>
        <dbReference type="Proteomes" id="UP000821853"/>
    </source>
</evidence>
<accession>A0A9J6FPC2</accession>
<keyword evidence="3" id="KW-1185">Reference proteome</keyword>
<reference evidence="2 3" key="1">
    <citation type="journal article" date="2020" name="Cell">
        <title>Large-Scale Comparative Analyses of Tick Genomes Elucidate Their Genetic Diversity and Vector Capacities.</title>
        <authorList>
            <consortium name="Tick Genome and Microbiome Consortium (TIGMIC)"/>
            <person name="Jia N."/>
            <person name="Wang J."/>
            <person name="Shi W."/>
            <person name="Du L."/>
            <person name="Sun Y."/>
            <person name="Zhan W."/>
            <person name="Jiang J.F."/>
            <person name="Wang Q."/>
            <person name="Zhang B."/>
            <person name="Ji P."/>
            <person name="Bell-Sakyi L."/>
            <person name="Cui X.M."/>
            <person name="Yuan T.T."/>
            <person name="Jiang B.G."/>
            <person name="Yang W.F."/>
            <person name="Lam T.T."/>
            <person name="Chang Q.C."/>
            <person name="Ding S.J."/>
            <person name="Wang X.J."/>
            <person name="Zhu J.G."/>
            <person name="Ruan X.D."/>
            <person name="Zhao L."/>
            <person name="Wei J.T."/>
            <person name="Ye R.Z."/>
            <person name="Que T.C."/>
            <person name="Du C.H."/>
            <person name="Zhou Y.H."/>
            <person name="Cheng J.X."/>
            <person name="Dai P.F."/>
            <person name="Guo W.B."/>
            <person name="Han X.H."/>
            <person name="Huang E.J."/>
            <person name="Li L.F."/>
            <person name="Wei W."/>
            <person name="Gao Y.C."/>
            <person name="Liu J.Z."/>
            <person name="Shao H.Z."/>
            <person name="Wang X."/>
            <person name="Wang C.C."/>
            <person name="Yang T.C."/>
            <person name="Huo Q.B."/>
            <person name="Li W."/>
            <person name="Chen H.Y."/>
            <person name="Chen S.E."/>
            <person name="Zhou L.G."/>
            <person name="Ni X.B."/>
            <person name="Tian J.H."/>
            <person name="Sheng Y."/>
            <person name="Liu T."/>
            <person name="Pan Y.S."/>
            <person name="Xia L.Y."/>
            <person name="Li J."/>
            <person name="Zhao F."/>
            <person name="Cao W.C."/>
        </authorList>
    </citation>
    <scope>NUCLEOTIDE SEQUENCE [LARGE SCALE GENOMIC DNA]</scope>
    <source>
        <strain evidence="2">HaeL-2018</strain>
    </source>
</reference>
<feature type="domain" description="CRAL/TRIO N-terminal" evidence="1">
    <location>
        <begin position="14"/>
        <end position="39"/>
    </location>
</feature>
<protein>
    <recommendedName>
        <fullName evidence="1">CRAL/TRIO N-terminal domain-containing protein</fullName>
    </recommendedName>
</protein>
<proteinExistence type="predicted"/>